<comment type="caution">
    <text evidence="1">The sequence shown here is derived from an EMBL/GenBank/DDBJ whole genome shotgun (WGS) entry which is preliminary data.</text>
</comment>
<accession>A0A0V1CBA1</accession>
<keyword evidence="2" id="KW-1185">Reference proteome</keyword>
<proteinExistence type="predicted"/>
<sequence>MNRAPDGATHPLTRNQWNACTMMIKLANETRFTNDVRKENPVDASFIFPLNLNFCKYPQEPPTILHRMCQERTISYRCFQHTILPEILLLPQTAETHFQSNQRRPLAVGVHQAALKLIARVVPCRSRREQLTSGRRWRFGVRVAHRTHRRSLLPCPSTQADPCPRKRLRWSTGSFLTPTGLLTPLSLGDDGPVSTGGFLRAVISSFSLPSALLPFLHSSSVHGKILTFRRQWKQIYISGGKSIIDDKAAILVVNLNPESIIHDFETALIPAIQGYFPNTQLLPLTKNQRKLIHHEDE</sequence>
<gene>
    <name evidence="1" type="ORF">T03_11148</name>
</gene>
<dbReference type="EMBL" id="JYDI01000281">
    <property type="protein sequence ID" value="KRY46580.1"/>
    <property type="molecule type" value="Genomic_DNA"/>
</dbReference>
<dbReference type="AlphaFoldDB" id="A0A0V1CBA1"/>
<protein>
    <submittedName>
        <fullName evidence="1">Uncharacterized protein</fullName>
    </submittedName>
</protein>
<dbReference type="Proteomes" id="UP000054653">
    <property type="component" value="Unassembled WGS sequence"/>
</dbReference>
<name>A0A0V1CBA1_TRIBR</name>
<reference evidence="1 2" key="1">
    <citation type="submission" date="2015-01" db="EMBL/GenBank/DDBJ databases">
        <title>Evolution of Trichinella species and genotypes.</title>
        <authorList>
            <person name="Korhonen P.K."/>
            <person name="Edoardo P."/>
            <person name="Giuseppe L.R."/>
            <person name="Gasser R.B."/>
        </authorList>
    </citation>
    <scope>NUCLEOTIDE SEQUENCE [LARGE SCALE GENOMIC DNA]</scope>
    <source>
        <strain evidence="1">ISS120</strain>
    </source>
</reference>
<organism evidence="1 2">
    <name type="scientific">Trichinella britovi</name>
    <name type="common">Parasitic roundworm</name>
    <dbReference type="NCBI Taxonomy" id="45882"/>
    <lineage>
        <taxon>Eukaryota</taxon>
        <taxon>Metazoa</taxon>
        <taxon>Ecdysozoa</taxon>
        <taxon>Nematoda</taxon>
        <taxon>Enoplea</taxon>
        <taxon>Dorylaimia</taxon>
        <taxon>Trichinellida</taxon>
        <taxon>Trichinellidae</taxon>
        <taxon>Trichinella</taxon>
    </lineage>
</organism>
<evidence type="ECO:0000313" key="2">
    <source>
        <dbReference type="Proteomes" id="UP000054653"/>
    </source>
</evidence>
<evidence type="ECO:0000313" key="1">
    <source>
        <dbReference type="EMBL" id="KRY46580.1"/>
    </source>
</evidence>